<evidence type="ECO:0000256" key="3">
    <source>
        <dbReference type="ARBA" id="ARBA00022989"/>
    </source>
</evidence>
<evidence type="ECO:0000256" key="4">
    <source>
        <dbReference type="ARBA" id="ARBA00023136"/>
    </source>
</evidence>
<organism evidence="6 7">
    <name type="scientific">Candidatus Korobacter versatilis</name>
    <dbReference type="NCBI Taxonomy" id="658062"/>
    <lineage>
        <taxon>Bacteria</taxon>
        <taxon>Pseudomonadati</taxon>
        <taxon>Acidobacteriota</taxon>
        <taxon>Terriglobia</taxon>
        <taxon>Terriglobales</taxon>
        <taxon>Candidatus Korobacteraceae</taxon>
        <taxon>Candidatus Korobacter</taxon>
    </lineage>
</organism>
<dbReference type="AlphaFoldDB" id="A0A932A8J0"/>
<accession>A0A932A8J0</accession>
<evidence type="ECO:0000256" key="2">
    <source>
        <dbReference type="ARBA" id="ARBA00022692"/>
    </source>
</evidence>
<comment type="caution">
    <text evidence="6">The sequence shown here is derived from an EMBL/GenBank/DDBJ whole genome shotgun (WGS) entry which is preliminary data.</text>
</comment>
<evidence type="ECO:0000313" key="6">
    <source>
        <dbReference type="EMBL" id="MBI2678108.1"/>
    </source>
</evidence>
<dbReference type="NCBIfam" id="NF037968">
    <property type="entry name" value="SemiSWEET_2"/>
    <property type="match status" value="1"/>
</dbReference>
<evidence type="ECO:0000313" key="7">
    <source>
        <dbReference type="Proteomes" id="UP000779809"/>
    </source>
</evidence>
<feature type="transmembrane region" description="Helical" evidence="5">
    <location>
        <begin position="12"/>
        <end position="31"/>
    </location>
</feature>
<keyword evidence="3 5" id="KW-1133">Transmembrane helix</keyword>
<proteinExistence type="predicted"/>
<dbReference type="EMBL" id="JACPNR010000006">
    <property type="protein sequence ID" value="MBI2678108.1"/>
    <property type="molecule type" value="Genomic_DNA"/>
</dbReference>
<keyword evidence="4 5" id="KW-0472">Membrane</keyword>
<dbReference type="Proteomes" id="UP000779809">
    <property type="component" value="Unassembled WGS sequence"/>
</dbReference>
<dbReference type="GO" id="GO:0016020">
    <property type="term" value="C:membrane"/>
    <property type="evidence" value="ECO:0007669"/>
    <property type="project" value="UniProtKB-SubCell"/>
</dbReference>
<feature type="transmembrane region" description="Helical" evidence="5">
    <location>
        <begin position="43"/>
        <end position="63"/>
    </location>
</feature>
<keyword evidence="2 5" id="KW-0812">Transmembrane</keyword>
<comment type="subcellular location">
    <subcellularLocation>
        <location evidence="1">Membrane</location>
        <topology evidence="1">Multi-pass membrane protein</topology>
    </subcellularLocation>
</comment>
<evidence type="ECO:0000256" key="5">
    <source>
        <dbReference type="SAM" id="Phobius"/>
    </source>
</evidence>
<gene>
    <name evidence="6" type="ORF">HYX28_04955</name>
</gene>
<evidence type="ECO:0000256" key="1">
    <source>
        <dbReference type="ARBA" id="ARBA00004141"/>
    </source>
</evidence>
<name>A0A932A8J0_9BACT</name>
<feature type="transmembrane region" description="Helical" evidence="5">
    <location>
        <begin position="69"/>
        <end position="86"/>
    </location>
</feature>
<dbReference type="InterPro" id="IPR006603">
    <property type="entry name" value="PQ-loop_rpt"/>
</dbReference>
<protein>
    <submittedName>
        <fullName evidence="6">SemiSWEET transporter</fullName>
    </submittedName>
</protein>
<dbReference type="GO" id="GO:0051119">
    <property type="term" value="F:sugar transmembrane transporter activity"/>
    <property type="evidence" value="ECO:0007669"/>
    <property type="project" value="InterPro"/>
</dbReference>
<reference evidence="6" key="1">
    <citation type="submission" date="2020-07" db="EMBL/GenBank/DDBJ databases">
        <title>Huge and variable diversity of episymbiotic CPR bacteria and DPANN archaea in groundwater ecosystems.</title>
        <authorList>
            <person name="He C.Y."/>
            <person name="Keren R."/>
            <person name="Whittaker M."/>
            <person name="Farag I.F."/>
            <person name="Doudna J."/>
            <person name="Cate J.H.D."/>
            <person name="Banfield J.F."/>
        </authorList>
    </citation>
    <scope>NUCLEOTIDE SEQUENCE</scope>
    <source>
        <strain evidence="6">NC_groundwater_580_Pr5_B-0.1um_64_19</strain>
    </source>
</reference>
<dbReference type="InterPro" id="IPR047662">
    <property type="entry name" value="SemiSWEET"/>
</dbReference>
<dbReference type="Gene3D" id="1.20.1280.290">
    <property type="match status" value="1"/>
</dbReference>
<dbReference type="Pfam" id="PF04193">
    <property type="entry name" value="PQ-loop"/>
    <property type="match status" value="1"/>
</dbReference>
<sequence length="95" mass="10331">MNEHLFSEHAITLIGFVAGTLTTLSFVPQVLHTWKTKRCDDLSFGMLLAFGLGVALWLVYGIALRAMPIIAANSVTLVLIAAIAAMKRRFAPPGY</sequence>